<evidence type="ECO:0000259" key="9">
    <source>
        <dbReference type="PROSITE" id="PS50850"/>
    </source>
</evidence>
<dbReference type="Gene3D" id="1.20.1250.20">
    <property type="entry name" value="MFS general substrate transporter like domains"/>
    <property type="match status" value="2"/>
</dbReference>
<dbReference type="NCBIfam" id="NF037955">
    <property type="entry name" value="mfs"/>
    <property type="match status" value="1"/>
</dbReference>
<dbReference type="AlphaFoldDB" id="A0A7R6PT62"/>
<dbReference type="PANTHER" id="PTHR23522">
    <property type="entry name" value="BLL5896 PROTEIN"/>
    <property type="match status" value="1"/>
</dbReference>
<feature type="transmembrane region" description="Helical" evidence="8">
    <location>
        <begin position="272"/>
        <end position="291"/>
    </location>
</feature>
<dbReference type="SUPFAM" id="SSF103473">
    <property type="entry name" value="MFS general substrate transporter"/>
    <property type="match status" value="1"/>
</dbReference>
<organism evidence="10 11">
    <name type="scientific">Neptunomonas japonica JAMM 1380</name>
    <dbReference type="NCBI Taxonomy" id="1441457"/>
    <lineage>
        <taxon>Bacteria</taxon>
        <taxon>Pseudomonadati</taxon>
        <taxon>Pseudomonadota</taxon>
        <taxon>Gammaproteobacteria</taxon>
        <taxon>Oceanospirillales</taxon>
        <taxon>Oceanospirillaceae</taxon>
        <taxon>Neptunomonas</taxon>
    </lineage>
</organism>
<name>A0A7R6PT62_9GAMM</name>
<sequence length="391" mass="43596">MILSPVSTLPYIRLSGFYFFYFALLGAMIPYWSLYLKSLDFDAKTIGLLMATLHVSRIFAPSLWGWIADKTGQRLRIIRVGALLTWVVFIAMFWQDTAIGVALVMLGYSFFWNAVLPQFEVVTLNHLGAAQSKYSRVRLWGSIGFIITVLLVGYILDKVSVSWIPFILLILMMFIWLNSLLIPEAKKPEGSTLLEGPSFLDVVFKPHIIAFFIITLLIQFSHGPYYTFFSLMMQKLEYTRTEIGILWSLGVVAEILVFVVMHTLIIHLGLRLIMLVSLMLCVLRWVLLAFWPENIFMVIVAQLLHAATFGSLHAVGISLVHHYFPDAMQGRGQALFSSVGFGVGGTAGAVAAGLLWGSYGSAVTFSMAAAVSLVAIVLAYVWVHPGKVQQN</sequence>
<feature type="transmembrane region" description="Helical" evidence="8">
    <location>
        <begin position="12"/>
        <end position="34"/>
    </location>
</feature>
<evidence type="ECO:0000256" key="7">
    <source>
        <dbReference type="ARBA" id="ARBA00023136"/>
    </source>
</evidence>
<dbReference type="KEGG" id="njp:NEJAP_2010"/>
<evidence type="ECO:0000256" key="3">
    <source>
        <dbReference type="ARBA" id="ARBA00022475"/>
    </source>
</evidence>
<keyword evidence="3" id="KW-1003">Cell membrane</keyword>
<feature type="transmembrane region" description="Helical" evidence="8">
    <location>
        <begin position="202"/>
        <end position="225"/>
    </location>
</feature>
<feature type="transmembrane region" description="Helical" evidence="8">
    <location>
        <begin position="77"/>
        <end position="94"/>
    </location>
</feature>
<dbReference type="PANTHER" id="PTHR23522:SF10">
    <property type="entry name" value="3-PHENYLPROPIONIC ACID TRANSPORTER-RELATED"/>
    <property type="match status" value="1"/>
</dbReference>
<dbReference type="GO" id="GO:0005886">
    <property type="term" value="C:plasma membrane"/>
    <property type="evidence" value="ECO:0007669"/>
    <property type="project" value="UniProtKB-SubCell"/>
</dbReference>
<evidence type="ECO:0000313" key="10">
    <source>
        <dbReference type="EMBL" id="BBB29960.1"/>
    </source>
</evidence>
<dbReference type="InterPro" id="IPR026032">
    <property type="entry name" value="HcaT-like"/>
</dbReference>
<dbReference type="InterPro" id="IPR024989">
    <property type="entry name" value="MFS_assoc_dom"/>
</dbReference>
<keyword evidence="6 8" id="KW-1133">Transmembrane helix</keyword>
<evidence type="ECO:0000256" key="6">
    <source>
        <dbReference type="ARBA" id="ARBA00022989"/>
    </source>
</evidence>
<evidence type="ECO:0000256" key="2">
    <source>
        <dbReference type="ARBA" id="ARBA00022448"/>
    </source>
</evidence>
<gene>
    <name evidence="10" type="primary">hcaT</name>
    <name evidence="10" type="ORF">NEJAP_2010</name>
</gene>
<dbReference type="EMBL" id="AP014546">
    <property type="protein sequence ID" value="BBB29960.1"/>
    <property type="molecule type" value="Genomic_DNA"/>
</dbReference>
<evidence type="ECO:0000256" key="1">
    <source>
        <dbReference type="ARBA" id="ARBA00004429"/>
    </source>
</evidence>
<accession>A0A7R6PT62</accession>
<feature type="transmembrane region" description="Helical" evidence="8">
    <location>
        <begin position="162"/>
        <end position="181"/>
    </location>
</feature>
<feature type="transmembrane region" description="Helical" evidence="8">
    <location>
        <begin position="46"/>
        <end position="65"/>
    </location>
</feature>
<evidence type="ECO:0000256" key="5">
    <source>
        <dbReference type="ARBA" id="ARBA00022692"/>
    </source>
</evidence>
<evidence type="ECO:0000313" key="11">
    <source>
        <dbReference type="Proteomes" id="UP000595332"/>
    </source>
</evidence>
<evidence type="ECO:0000256" key="8">
    <source>
        <dbReference type="SAM" id="Phobius"/>
    </source>
</evidence>
<dbReference type="InterPro" id="IPR020846">
    <property type="entry name" value="MFS_dom"/>
</dbReference>
<proteinExistence type="predicted"/>
<dbReference type="GO" id="GO:0015528">
    <property type="term" value="F:lactose:proton symporter activity"/>
    <property type="evidence" value="ECO:0007669"/>
    <property type="project" value="TreeGrafter"/>
</dbReference>
<feature type="transmembrane region" description="Helical" evidence="8">
    <location>
        <begin position="336"/>
        <end position="356"/>
    </location>
</feature>
<keyword evidence="5 8" id="KW-0812">Transmembrane</keyword>
<feature type="transmembrane region" description="Helical" evidence="8">
    <location>
        <begin position="303"/>
        <end position="324"/>
    </location>
</feature>
<dbReference type="RefSeq" id="WP_268927810.1">
    <property type="nucleotide sequence ID" value="NZ_AP014546.1"/>
</dbReference>
<dbReference type="Proteomes" id="UP000595332">
    <property type="component" value="Chromosome"/>
</dbReference>
<feature type="transmembrane region" description="Helical" evidence="8">
    <location>
        <begin position="362"/>
        <end position="383"/>
    </location>
</feature>
<protein>
    <submittedName>
        <fullName evidence="10">MFS transporter, PPP family, 3-phenylpropionic acid transporter</fullName>
    </submittedName>
</protein>
<keyword evidence="7 8" id="KW-0472">Membrane</keyword>
<evidence type="ECO:0000256" key="4">
    <source>
        <dbReference type="ARBA" id="ARBA00022519"/>
    </source>
</evidence>
<dbReference type="InterPro" id="IPR036259">
    <property type="entry name" value="MFS_trans_sf"/>
</dbReference>
<keyword evidence="4" id="KW-0997">Cell inner membrane</keyword>
<feature type="transmembrane region" description="Helical" evidence="8">
    <location>
        <begin position="137"/>
        <end position="156"/>
    </location>
</feature>
<comment type="subcellular location">
    <subcellularLocation>
        <location evidence="1">Cell inner membrane</location>
        <topology evidence="1">Multi-pass membrane protein</topology>
    </subcellularLocation>
</comment>
<dbReference type="PIRSF" id="PIRSF004925">
    <property type="entry name" value="HcaT"/>
    <property type="match status" value="1"/>
</dbReference>
<dbReference type="PROSITE" id="PS50850">
    <property type="entry name" value="MFS"/>
    <property type="match status" value="1"/>
</dbReference>
<feature type="transmembrane region" description="Helical" evidence="8">
    <location>
        <begin position="245"/>
        <end position="265"/>
    </location>
</feature>
<reference evidence="10 11" key="1">
    <citation type="journal article" date="2008" name="Int. J. Syst. Evol. Microbiol.">
        <title>Neptunomonas japonica sp. nov., an Osedax japonicus symbiont-like bacterium isolated from sediment adjacent to sperm whale carcasses off Kagoshima, Japan.</title>
        <authorList>
            <person name="Miyazaki M."/>
            <person name="Nogi Y."/>
            <person name="Fujiwara Y."/>
            <person name="Kawato M."/>
            <person name="Kubokawa K."/>
            <person name="Horikoshi K."/>
        </authorList>
    </citation>
    <scope>NUCLEOTIDE SEQUENCE [LARGE SCALE GENOMIC DNA]</scope>
    <source>
        <strain evidence="10 11">JAMM 1380</strain>
    </source>
</reference>
<keyword evidence="2" id="KW-0813">Transport</keyword>
<keyword evidence="11" id="KW-1185">Reference proteome</keyword>
<dbReference type="GO" id="GO:0030395">
    <property type="term" value="F:lactose binding"/>
    <property type="evidence" value="ECO:0007669"/>
    <property type="project" value="TreeGrafter"/>
</dbReference>
<dbReference type="Pfam" id="PF12832">
    <property type="entry name" value="MFS_1_like"/>
    <property type="match status" value="1"/>
</dbReference>
<feature type="domain" description="Major facilitator superfamily (MFS) profile" evidence="9">
    <location>
        <begin position="207"/>
        <end position="391"/>
    </location>
</feature>